<dbReference type="Gene3D" id="3.40.50.1110">
    <property type="entry name" value="SGNH hydrolase"/>
    <property type="match status" value="1"/>
</dbReference>
<sequence>MTSQHDEVRAGRGPTFRLALHALRTACVGASLLAAGVATADEPAKPEWKYSAELMRPFWKGEVIDAESVLFIKDDKTGEARASVLMPIRKMRAVRNAAGDVTYEEGRDYAWKPGYREITLPPGSRIVASPPSALRRAPKTQMFELTHRDGGGEILFGAKLEYHALQTSVTYEHEPDLWPAPVPTFDSKASPRTVAKLKGRQPVSIVVLGDSISTGCNASGWADGAPFQPAYPELVRRHLQEVYHDEVRLTNLSVGGMDTGWALTMIDKVVEPRPDLVVVAFGMNDSAGRSAPDYRKNTETVVAGVRERLPDAEFILVASMVGNPAWTRLRHERFAEYRDALLELRKPGVAVADVTSAWARFLELKQDWDQTGNGVNHPNDFGHRVYAQIIAALLVPDADPPSRTP</sequence>
<accession>A0ABT6FGX2</accession>
<dbReference type="RefSeq" id="WP_277862937.1">
    <property type="nucleotide sequence ID" value="NZ_JARRAG010000002.1"/>
</dbReference>
<dbReference type="GO" id="GO:0016787">
    <property type="term" value="F:hydrolase activity"/>
    <property type="evidence" value="ECO:0007669"/>
    <property type="project" value="UniProtKB-KW"/>
</dbReference>
<dbReference type="CDD" id="cd00229">
    <property type="entry name" value="SGNH_hydrolase"/>
    <property type="match status" value="1"/>
</dbReference>
<dbReference type="PANTHER" id="PTHR30383:SF5">
    <property type="entry name" value="SGNH HYDROLASE-TYPE ESTERASE DOMAIN-CONTAINING PROTEIN"/>
    <property type="match status" value="1"/>
</dbReference>
<comment type="caution">
    <text evidence="3">The sequence shown here is derived from an EMBL/GenBank/DDBJ whole genome shotgun (WGS) entry which is preliminary data.</text>
</comment>
<evidence type="ECO:0000313" key="3">
    <source>
        <dbReference type="EMBL" id="MDG3006643.1"/>
    </source>
</evidence>
<dbReference type="Proteomes" id="UP001216907">
    <property type="component" value="Unassembled WGS sequence"/>
</dbReference>
<dbReference type="Pfam" id="PF13472">
    <property type="entry name" value="Lipase_GDSL_2"/>
    <property type="match status" value="1"/>
</dbReference>
<keyword evidence="3" id="KW-0378">Hydrolase</keyword>
<name>A0ABT6FGX2_9BACT</name>
<dbReference type="InterPro" id="IPR051532">
    <property type="entry name" value="Ester_Hydrolysis_Enzymes"/>
</dbReference>
<organism evidence="3 4">
    <name type="scientific">Paludisphaera mucosa</name>
    <dbReference type="NCBI Taxonomy" id="3030827"/>
    <lineage>
        <taxon>Bacteria</taxon>
        <taxon>Pseudomonadati</taxon>
        <taxon>Planctomycetota</taxon>
        <taxon>Planctomycetia</taxon>
        <taxon>Isosphaerales</taxon>
        <taxon>Isosphaeraceae</taxon>
        <taxon>Paludisphaera</taxon>
    </lineage>
</organism>
<feature type="signal peptide" evidence="1">
    <location>
        <begin position="1"/>
        <end position="40"/>
    </location>
</feature>
<protein>
    <submittedName>
        <fullName evidence="3">SGNH/GDSL hydrolase family protein</fullName>
    </submittedName>
</protein>
<dbReference type="InterPro" id="IPR036514">
    <property type="entry name" value="SGNH_hydro_sf"/>
</dbReference>
<gene>
    <name evidence="3" type="ORF">PZE19_22965</name>
</gene>
<feature type="chain" id="PRO_5045722535" evidence="1">
    <location>
        <begin position="41"/>
        <end position="405"/>
    </location>
</feature>
<evidence type="ECO:0000256" key="1">
    <source>
        <dbReference type="SAM" id="SignalP"/>
    </source>
</evidence>
<dbReference type="PANTHER" id="PTHR30383">
    <property type="entry name" value="THIOESTERASE 1/PROTEASE 1/LYSOPHOSPHOLIPASE L1"/>
    <property type="match status" value="1"/>
</dbReference>
<evidence type="ECO:0000313" key="4">
    <source>
        <dbReference type="Proteomes" id="UP001216907"/>
    </source>
</evidence>
<feature type="domain" description="SGNH hydrolase-type esterase" evidence="2">
    <location>
        <begin position="207"/>
        <end position="385"/>
    </location>
</feature>
<keyword evidence="1" id="KW-0732">Signal</keyword>
<dbReference type="EMBL" id="JARRAG010000002">
    <property type="protein sequence ID" value="MDG3006643.1"/>
    <property type="molecule type" value="Genomic_DNA"/>
</dbReference>
<keyword evidence="4" id="KW-1185">Reference proteome</keyword>
<evidence type="ECO:0000259" key="2">
    <source>
        <dbReference type="Pfam" id="PF13472"/>
    </source>
</evidence>
<proteinExistence type="predicted"/>
<reference evidence="3 4" key="1">
    <citation type="submission" date="2023-03" db="EMBL/GenBank/DDBJ databases">
        <title>Paludisphaera mucosa sp. nov. a novel planctomycete from northern fen.</title>
        <authorList>
            <person name="Ivanova A."/>
        </authorList>
    </citation>
    <scope>NUCLEOTIDE SEQUENCE [LARGE SCALE GENOMIC DNA]</scope>
    <source>
        <strain evidence="3 4">Pla2</strain>
    </source>
</reference>
<dbReference type="InterPro" id="IPR013830">
    <property type="entry name" value="SGNH_hydro"/>
</dbReference>
<dbReference type="SUPFAM" id="SSF52266">
    <property type="entry name" value="SGNH hydrolase"/>
    <property type="match status" value="1"/>
</dbReference>